<dbReference type="EC" id="2.4.1.-" evidence="11"/>
<evidence type="ECO:0000313" key="12">
    <source>
        <dbReference type="Proteomes" id="UP000694845"/>
    </source>
</evidence>
<keyword evidence="6 11" id="KW-0735">Signal-anchor</keyword>
<evidence type="ECO:0000256" key="9">
    <source>
        <dbReference type="ARBA" id="ARBA00023136"/>
    </source>
</evidence>
<evidence type="ECO:0000256" key="6">
    <source>
        <dbReference type="ARBA" id="ARBA00022968"/>
    </source>
</evidence>
<gene>
    <name evidence="13" type="primary">LOC110985831</name>
</gene>
<dbReference type="GO" id="GO:0008499">
    <property type="term" value="F:N-acetyl-beta-D-glucosaminide beta-(1,3)-galactosyltransferase activity"/>
    <property type="evidence" value="ECO:0007669"/>
    <property type="project" value="TreeGrafter"/>
</dbReference>
<dbReference type="GO" id="GO:0000139">
    <property type="term" value="C:Golgi membrane"/>
    <property type="evidence" value="ECO:0007669"/>
    <property type="project" value="UniProtKB-SubCell"/>
</dbReference>
<evidence type="ECO:0000256" key="3">
    <source>
        <dbReference type="ARBA" id="ARBA00022676"/>
    </source>
</evidence>
<dbReference type="FunFam" id="3.90.550.50:FF:000001">
    <property type="entry name" value="Hexosyltransferase"/>
    <property type="match status" value="1"/>
</dbReference>
<dbReference type="OMA" id="GLWTCNF"/>
<dbReference type="InterPro" id="IPR002659">
    <property type="entry name" value="Glyco_trans_31"/>
</dbReference>
<dbReference type="PANTHER" id="PTHR11214">
    <property type="entry name" value="BETA-1,3-N-ACETYLGLUCOSAMINYLTRANSFERASE"/>
    <property type="match status" value="1"/>
</dbReference>
<dbReference type="GeneID" id="110985831"/>
<keyword evidence="12" id="KW-1185">Reference proteome</keyword>
<dbReference type="Proteomes" id="UP000694845">
    <property type="component" value="Unplaced"/>
</dbReference>
<sequence length="365" mass="41851">MSCLSWKAMQVIFLKVLSSSAAIVATFMTLSTLLMMNLLNSKPHHLNNHDNTERSSRYSLSPGRQIMTVPHLEKSTLSDFDSLTRTVWNPRDYRDVNVPSPACMLNLPLLILVTSSPEHYDRRKAIRETWARDWLDPQNTEWRTIFLIGQTLNNPSLNKSLERESVVHGDILMGNYLDTYRNLTLKVQHGMSWAQETCQPQYLLKTDDDCFVNSRMFTNFLKTSNKQQTKLYAGFPISNLEVVRDPKSRWYVSRETYRPSQFVPYASGTGYVLSKDVLQAMVSTARYVQPFAAEDAYTGLLASYTDIPLLDSARFALNNVNWRLCNYLFLLVVHDVTPDQQVVGLRNSIESHTRCNGQAEATDWN</sequence>
<dbReference type="KEGG" id="aplc:110985831"/>
<keyword evidence="4" id="KW-0808">Transferase</keyword>
<keyword evidence="8 11" id="KW-0333">Golgi apparatus</keyword>
<keyword evidence="9 11" id="KW-0472">Membrane</keyword>
<keyword evidence="10" id="KW-0325">Glycoprotein</keyword>
<dbReference type="GO" id="GO:0006493">
    <property type="term" value="P:protein O-linked glycosylation"/>
    <property type="evidence" value="ECO:0007669"/>
    <property type="project" value="TreeGrafter"/>
</dbReference>
<evidence type="ECO:0000313" key="13">
    <source>
        <dbReference type="RefSeq" id="XP_022102902.1"/>
    </source>
</evidence>
<evidence type="ECO:0000256" key="11">
    <source>
        <dbReference type="RuleBase" id="RU363063"/>
    </source>
</evidence>
<keyword evidence="7 11" id="KW-1133">Transmembrane helix</keyword>
<evidence type="ECO:0000256" key="8">
    <source>
        <dbReference type="ARBA" id="ARBA00023034"/>
    </source>
</evidence>
<dbReference type="OrthoDB" id="2139606at2759"/>
<dbReference type="AlphaFoldDB" id="A0A8B7ZD56"/>
<proteinExistence type="inferred from homology"/>
<dbReference type="Gene3D" id="3.90.550.50">
    <property type="match status" value="1"/>
</dbReference>
<evidence type="ECO:0000256" key="7">
    <source>
        <dbReference type="ARBA" id="ARBA00022989"/>
    </source>
</evidence>
<evidence type="ECO:0000256" key="5">
    <source>
        <dbReference type="ARBA" id="ARBA00022692"/>
    </source>
</evidence>
<protein>
    <recommendedName>
        <fullName evidence="11">Hexosyltransferase</fullName>
        <ecNumber evidence="11">2.4.1.-</ecNumber>
    </recommendedName>
</protein>
<organism evidence="12 13">
    <name type="scientific">Acanthaster planci</name>
    <name type="common">Crown-of-thorns starfish</name>
    <dbReference type="NCBI Taxonomy" id="133434"/>
    <lineage>
        <taxon>Eukaryota</taxon>
        <taxon>Metazoa</taxon>
        <taxon>Echinodermata</taxon>
        <taxon>Eleutherozoa</taxon>
        <taxon>Asterozoa</taxon>
        <taxon>Asteroidea</taxon>
        <taxon>Valvatacea</taxon>
        <taxon>Valvatida</taxon>
        <taxon>Acanthasteridae</taxon>
        <taxon>Acanthaster</taxon>
    </lineage>
</organism>
<dbReference type="PANTHER" id="PTHR11214:SF376">
    <property type="entry name" value="HEXOSYLTRANSFERASE"/>
    <property type="match status" value="1"/>
</dbReference>
<comment type="subcellular location">
    <subcellularLocation>
        <location evidence="1 11">Golgi apparatus membrane</location>
        <topology evidence="1 11">Single-pass type II membrane protein</topology>
    </subcellularLocation>
</comment>
<feature type="transmembrane region" description="Helical" evidence="11">
    <location>
        <begin position="12"/>
        <end position="39"/>
    </location>
</feature>
<reference evidence="13" key="1">
    <citation type="submission" date="2025-08" db="UniProtKB">
        <authorList>
            <consortium name="RefSeq"/>
        </authorList>
    </citation>
    <scope>IDENTIFICATION</scope>
</reference>
<evidence type="ECO:0000256" key="10">
    <source>
        <dbReference type="ARBA" id="ARBA00023180"/>
    </source>
</evidence>
<evidence type="ECO:0000256" key="4">
    <source>
        <dbReference type="ARBA" id="ARBA00022679"/>
    </source>
</evidence>
<evidence type="ECO:0000256" key="1">
    <source>
        <dbReference type="ARBA" id="ARBA00004323"/>
    </source>
</evidence>
<keyword evidence="5 11" id="KW-0812">Transmembrane</keyword>
<accession>A0A8B7ZD56</accession>
<name>A0A8B7ZD56_ACAPL</name>
<dbReference type="Pfam" id="PF01762">
    <property type="entry name" value="Galactosyl_T"/>
    <property type="match status" value="1"/>
</dbReference>
<evidence type="ECO:0000256" key="2">
    <source>
        <dbReference type="ARBA" id="ARBA00008661"/>
    </source>
</evidence>
<comment type="similarity">
    <text evidence="2 11">Belongs to the glycosyltransferase 31 family.</text>
</comment>
<keyword evidence="3 11" id="KW-0328">Glycosyltransferase</keyword>
<dbReference type="RefSeq" id="XP_022102902.1">
    <property type="nucleotide sequence ID" value="XM_022247210.1"/>
</dbReference>